<feature type="domain" description="HTH gntR-type" evidence="8">
    <location>
        <begin position="13"/>
        <end position="81"/>
    </location>
</feature>
<dbReference type="GO" id="GO:0030170">
    <property type="term" value="F:pyridoxal phosphate binding"/>
    <property type="evidence" value="ECO:0007669"/>
    <property type="project" value="InterPro"/>
</dbReference>
<evidence type="ECO:0000313" key="10">
    <source>
        <dbReference type="Proteomes" id="UP001178662"/>
    </source>
</evidence>
<reference evidence="9" key="1">
    <citation type="submission" date="2023-03" db="EMBL/GenBank/DDBJ databases">
        <title>Andean soil-derived lignocellulolytic bacterial consortium as a source of novel taxa and putative plastic-active enzymes.</title>
        <authorList>
            <person name="Diaz-Garcia L."/>
            <person name="Chuvochina M."/>
            <person name="Feuerriegel G."/>
            <person name="Bunk B."/>
            <person name="Sproer C."/>
            <person name="Streit W.R."/>
            <person name="Rodriguez L.M."/>
            <person name="Overmann J."/>
            <person name="Jimenez D.J."/>
        </authorList>
    </citation>
    <scope>NUCLEOTIDE SEQUENCE</scope>
    <source>
        <strain evidence="9">MAG 2441</strain>
    </source>
</reference>
<dbReference type="Gene3D" id="1.10.10.10">
    <property type="entry name" value="Winged helix-like DNA-binding domain superfamily/Winged helix DNA-binding domain"/>
    <property type="match status" value="1"/>
</dbReference>
<dbReference type="SMART" id="SM00345">
    <property type="entry name" value="HTH_GNTR"/>
    <property type="match status" value="1"/>
</dbReference>
<evidence type="ECO:0000313" key="9">
    <source>
        <dbReference type="EMBL" id="WEK54419.1"/>
    </source>
</evidence>
<evidence type="ECO:0000256" key="5">
    <source>
        <dbReference type="ARBA" id="ARBA00023015"/>
    </source>
</evidence>
<evidence type="ECO:0000256" key="6">
    <source>
        <dbReference type="ARBA" id="ARBA00023125"/>
    </source>
</evidence>
<dbReference type="PANTHER" id="PTHR46577">
    <property type="entry name" value="HTH-TYPE TRANSCRIPTIONAL REGULATORY PROTEIN GABR"/>
    <property type="match status" value="1"/>
</dbReference>
<keyword evidence="7" id="KW-0804">Transcription</keyword>
<dbReference type="GO" id="GO:0003700">
    <property type="term" value="F:DNA-binding transcription factor activity"/>
    <property type="evidence" value="ECO:0007669"/>
    <property type="project" value="InterPro"/>
</dbReference>
<organism evidence="9 10">
    <name type="scientific">Candidatus Cohnella colombiensis</name>
    <dbReference type="NCBI Taxonomy" id="3121368"/>
    <lineage>
        <taxon>Bacteria</taxon>
        <taxon>Bacillati</taxon>
        <taxon>Bacillota</taxon>
        <taxon>Bacilli</taxon>
        <taxon>Bacillales</taxon>
        <taxon>Paenibacillaceae</taxon>
        <taxon>Cohnella</taxon>
    </lineage>
</organism>
<evidence type="ECO:0000256" key="2">
    <source>
        <dbReference type="ARBA" id="ARBA00005384"/>
    </source>
</evidence>
<dbReference type="InterPro" id="IPR036388">
    <property type="entry name" value="WH-like_DNA-bd_sf"/>
</dbReference>
<dbReference type="InterPro" id="IPR015421">
    <property type="entry name" value="PyrdxlP-dep_Trfase_major"/>
</dbReference>
<evidence type="ECO:0000256" key="7">
    <source>
        <dbReference type="ARBA" id="ARBA00023163"/>
    </source>
</evidence>
<evidence type="ECO:0000256" key="1">
    <source>
        <dbReference type="ARBA" id="ARBA00001933"/>
    </source>
</evidence>
<dbReference type="InterPro" id="IPR051446">
    <property type="entry name" value="HTH_trans_reg/aminotransferase"/>
</dbReference>
<protein>
    <submittedName>
        <fullName evidence="9">PLP-dependent aminotransferase family protein</fullName>
    </submittedName>
</protein>
<comment type="similarity">
    <text evidence="2">In the C-terminal section; belongs to the class-I pyridoxal-phosphate-dependent aminotransferase family.</text>
</comment>
<gene>
    <name evidence="9" type="ORF">P0Y55_18095</name>
</gene>
<dbReference type="InterPro" id="IPR000524">
    <property type="entry name" value="Tscrpt_reg_HTH_GntR"/>
</dbReference>
<dbReference type="GO" id="GO:0003677">
    <property type="term" value="F:DNA binding"/>
    <property type="evidence" value="ECO:0007669"/>
    <property type="project" value="UniProtKB-KW"/>
</dbReference>
<comment type="cofactor">
    <cofactor evidence="1">
        <name>pyridoxal 5'-phosphate</name>
        <dbReference type="ChEBI" id="CHEBI:597326"/>
    </cofactor>
</comment>
<keyword evidence="10" id="KW-1185">Reference proteome</keyword>
<dbReference type="AlphaFoldDB" id="A0AA95EWJ3"/>
<dbReference type="CDD" id="cd00609">
    <property type="entry name" value="AAT_like"/>
    <property type="match status" value="1"/>
</dbReference>
<dbReference type="GO" id="GO:0008483">
    <property type="term" value="F:transaminase activity"/>
    <property type="evidence" value="ECO:0007669"/>
    <property type="project" value="UniProtKB-KW"/>
</dbReference>
<accession>A0AA95EWJ3</accession>
<dbReference type="EMBL" id="CP119317">
    <property type="protein sequence ID" value="WEK54419.1"/>
    <property type="molecule type" value="Genomic_DNA"/>
</dbReference>
<dbReference type="Pfam" id="PF00155">
    <property type="entry name" value="Aminotran_1_2"/>
    <property type="match status" value="1"/>
</dbReference>
<dbReference type="Gene3D" id="3.40.640.10">
    <property type="entry name" value="Type I PLP-dependent aspartate aminotransferase-like (Major domain)"/>
    <property type="match status" value="1"/>
</dbReference>
<proteinExistence type="inferred from homology"/>
<dbReference type="InterPro" id="IPR036390">
    <property type="entry name" value="WH_DNA-bd_sf"/>
</dbReference>
<evidence type="ECO:0000256" key="4">
    <source>
        <dbReference type="ARBA" id="ARBA00022898"/>
    </source>
</evidence>
<evidence type="ECO:0000256" key="3">
    <source>
        <dbReference type="ARBA" id="ARBA00022576"/>
    </source>
</evidence>
<dbReference type="Pfam" id="PF00392">
    <property type="entry name" value="GntR"/>
    <property type="match status" value="1"/>
</dbReference>
<dbReference type="InterPro" id="IPR015424">
    <property type="entry name" value="PyrdxlP-dep_Trfase"/>
</dbReference>
<dbReference type="CDD" id="cd07377">
    <property type="entry name" value="WHTH_GntR"/>
    <property type="match status" value="1"/>
</dbReference>
<dbReference type="PROSITE" id="PS50949">
    <property type="entry name" value="HTH_GNTR"/>
    <property type="match status" value="1"/>
</dbReference>
<keyword evidence="4" id="KW-0663">Pyridoxal phosphate</keyword>
<dbReference type="Proteomes" id="UP001178662">
    <property type="component" value="Chromosome"/>
</dbReference>
<keyword evidence="6" id="KW-0238">DNA-binding</keyword>
<dbReference type="SUPFAM" id="SSF46785">
    <property type="entry name" value="Winged helix' DNA-binding domain"/>
    <property type="match status" value="1"/>
</dbReference>
<keyword evidence="3 9" id="KW-0032">Aminotransferase</keyword>
<dbReference type="InterPro" id="IPR004839">
    <property type="entry name" value="Aminotransferase_I/II_large"/>
</dbReference>
<dbReference type="PANTHER" id="PTHR46577:SF1">
    <property type="entry name" value="HTH-TYPE TRANSCRIPTIONAL REGULATORY PROTEIN GABR"/>
    <property type="match status" value="1"/>
</dbReference>
<sequence>MLFIPKFDSTNPIFYYEQLYKHIKSEIMSGRISEGTRLPSIRKLADFLSVSATPVETAYQQLLAEGFIESRPRKGYFVQQLPYASLASTSLDSRGNTVDVEDTLEEKPAYTYDFHISRNDFTHFPMRIWRRLLNHVLLSEQNDLLVYGDAQGEIGLRSELAVYLHQFRGIDCSPKQIIIGAEQHLLISMVCFMLKGQISKIGAENPGYRLIPETFKYHGFEVEPLSIGMEGVSVDDLYNKGVQLVSITPSHQFPMGMTMSVSKRLRLLDWAKKVNGFIIEDDYDGEFCYQNKPIPTLQGLDPEANVIYLGGFSQALTPDICIHYLVLPNSLLPAYQQLRTQLLFEQSSSRIYQRALQLFIQQGHFERHIRKMRKLYQKKHDTLIRAIEKYMGTNVEVIGRNAGFYILLRVSSSKSEDELLQLAKAVGIRISSASFTWLTPICEKPKEFLIGFSGLELELIEAGICLLANVWGFVTR</sequence>
<dbReference type="SUPFAM" id="SSF53383">
    <property type="entry name" value="PLP-dependent transferases"/>
    <property type="match status" value="1"/>
</dbReference>
<evidence type="ECO:0000259" key="8">
    <source>
        <dbReference type="PROSITE" id="PS50949"/>
    </source>
</evidence>
<name>A0AA95EWJ3_9BACL</name>
<keyword evidence="3 9" id="KW-0808">Transferase</keyword>
<keyword evidence="5" id="KW-0805">Transcription regulation</keyword>